<feature type="signal peptide" evidence="1">
    <location>
        <begin position="1"/>
        <end position="27"/>
    </location>
</feature>
<dbReference type="EMBL" id="BPVZ01000019">
    <property type="protein sequence ID" value="GKV02943.1"/>
    <property type="molecule type" value="Genomic_DNA"/>
</dbReference>
<proteinExistence type="predicted"/>
<sequence length="43" mass="4780">MLKFYPRAIHLYLLSLFHSFSLSTISGSETEDGETTGSDELEG</sequence>
<dbReference type="Proteomes" id="UP001054252">
    <property type="component" value="Unassembled WGS sequence"/>
</dbReference>
<comment type="caution">
    <text evidence="2">The sequence shown here is derived from an EMBL/GenBank/DDBJ whole genome shotgun (WGS) entry which is preliminary data.</text>
</comment>
<accession>A0AAV5IUR6</accession>
<keyword evidence="1" id="KW-0732">Signal</keyword>
<name>A0AAV5IUR6_9ROSI</name>
<evidence type="ECO:0000256" key="1">
    <source>
        <dbReference type="SAM" id="SignalP"/>
    </source>
</evidence>
<protein>
    <submittedName>
        <fullName evidence="2">Uncharacterized protein</fullName>
    </submittedName>
</protein>
<feature type="chain" id="PRO_5043484294" evidence="1">
    <location>
        <begin position="28"/>
        <end position="43"/>
    </location>
</feature>
<gene>
    <name evidence="2" type="ORF">SLEP1_g15317</name>
</gene>
<reference evidence="2 3" key="1">
    <citation type="journal article" date="2021" name="Commun. Biol.">
        <title>The genome of Shorea leprosula (Dipterocarpaceae) highlights the ecological relevance of drought in aseasonal tropical rainforests.</title>
        <authorList>
            <person name="Ng K.K.S."/>
            <person name="Kobayashi M.J."/>
            <person name="Fawcett J.A."/>
            <person name="Hatakeyama M."/>
            <person name="Paape T."/>
            <person name="Ng C.H."/>
            <person name="Ang C.C."/>
            <person name="Tnah L.H."/>
            <person name="Lee C.T."/>
            <person name="Nishiyama T."/>
            <person name="Sese J."/>
            <person name="O'Brien M.J."/>
            <person name="Copetti D."/>
            <person name="Mohd Noor M.I."/>
            <person name="Ong R.C."/>
            <person name="Putra M."/>
            <person name="Sireger I.Z."/>
            <person name="Indrioko S."/>
            <person name="Kosugi Y."/>
            <person name="Izuno A."/>
            <person name="Isagi Y."/>
            <person name="Lee S.L."/>
            <person name="Shimizu K.K."/>
        </authorList>
    </citation>
    <scope>NUCLEOTIDE SEQUENCE [LARGE SCALE GENOMIC DNA]</scope>
    <source>
        <strain evidence="2">214</strain>
    </source>
</reference>
<dbReference type="AlphaFoldDB" id="A0AAV5IUR6"/>
<evidence type="ECO:0000313" key="3">
    <source>
        <dbReference type="Proteomes" id="UP001054252"/>
    </source>
</evidence>
<evidence type="ECO:0000313" key="2">
    <source>
        <dbReference type="EMBL" id="GKV02943.1"/>
    </source>
</evidence>
<keyword evidence="3" id="KW-1185">Reference proteome</keyword>
<organism evidence="2 3">
    <name type="scientific">Rubroshorea leprosula</name>
    <dbReference type="NCBI Taxonomy" id="152421"/>
    <lineage>
        <taxon>Eukaryota</taxon>
        <taxon>Viridiplantae</taxon>
        <taxon>Streptophyta</taxon>
        <taxon>Embryophyta</taxon>
        <taxon>Tracheophyta</taxon>
        <taxon>Spermatophyta</taxon>
        <taxon>Magnoliopsida</taxon>
        <taxon>eudicotyledons</taxon>
        <taxon>Gunneridae</taxon>
        <taxon>Pentapetalae</taxon>
        <taxon>rosids</taxon>
        <taxon>malvids</taxon>
        <taxon>Malvales</taxon>
        <taxon>Dipterocarpaceae</taxon>
        <taxon>Rubroshorea</taxon>
    </lineage>
</organism>